<gene>
    <name evidence="4" type="primary">ubiB</name>
    <name evidence="4" type="ORF">BACERE00191_01370</name>
</gene>
<dbReference type="GO" id="GO:0016740">
    <property type="term" value="F:transferase activity"/>
    <property type="evidence" value="ECO:0007669"/>
    <property type="project" value="UniProtKB-KW"/>
</dbReference>
<dbReference type="AlphaFoldDB" id="A0A1Y5Z622"/>
<dbReference type="InterPro" id="IPR050154">
    <property type="entry name" value="UbiB_kinase"/>
</dbReference>
<dbReference type="CDD" id="cd05121">
    <property type="entry name" value="ABC1_ADCK3-like"/>
    <property type="match status" value="1"/>
</dbReference>
<evidence type="ECO:0000259" key="3">
    <source>
        <dbReference type="Pfam" id="PF03109"/>
    </source>
</evidence>
<name>A0A1Y5Z622_9BACI</name>
<dbReference type="Proteomes" id="UP000194499">
    <property type="component" value="Unassembled WGS sequence"/>
</dbReference>
<reference evidence="5" key="1">
    <citation type="submission" date="2017-04" db="EMBL/GenBank/DDBJ databases">
        <authorList>
            <person name="Criscuolo A."/>
        </authorList>
    </citation>
    <scope>NUCLEOTIDE SEQUENCE [LARGE SCALE GENOMIC DNA]</scope>
</reference>
<dbReference type="EMBL" id="FWZB01000030">
    <property type="protein sequence ID" value="SMD82359.1"/>
    <property type="molecule type" value="Genomic_DNA"/>
</dbReference>
<proteinExistence type="inferred from homology"/>
<accession>A0A1Y5Z622</accession>
<comment type="similarity">
    <text evidence="1">Belongs to the protein kinase superfamily. ADCK protein kinase family.</text>
</comment>
<keyword evidence="2" id="KW-0812">Transmembrane</keyword>
<organism evidence="4 5">
    <name type="scientific">Bacillus pacificus</name>
    <dbReference type="NCBI Taxonomy" id="2026187"/>
    <lineage>
        <taxon>Bacteria</taxon>
        <taxon>Bacillati</taxon>
        <taxon>Bacillota</taxon>
        <taxon>Bacilli</taxon>
        <taxon>Bacillales</taxon>
        <taxon>Bacillaceae</taxon>
        <taxon>Bacillus</taxon>
        <taxon>Bacillus cereus group</taxon>
    </lineage>
</organism>
<evidence type="ECO:0000256" key="1">
    <source>
        <dbReference type="ARBA" id="ARBA00009670"/>
    </source>
</evidence>
<keyword evidence="2" id="KW-0472">Membrane</keyword>
<dbReference type="InterPro" id="IPR004147">
    <property type="entry name" value="ABC1_dom"/>
</dbReference>
<keyword evidence="4" id="KW-0808">Transferase</keyword>
<dbReference type="PANTHER" id="PTHR10566">
    <property type="entry name" value="CHAPERONE-ACTIVITY OF BC1 COMPLEX CABC1 -RELATED"/>
    <property type="match status" value="1"/>
</dbReference>
<keyword evidence="2" id="KW-1133">Transmembrane helix</keyword>
<protein>
    <recommendedName>
        <fullName evidence="3">ABC1 atypical kinase-like domain-containing protein</fullName>
    </recommendedName>
</protein>
<sequence length="558" mass="63899">MKIRIRHIQRYRDIAMAFSRNGFGLIVKELGLQDLLSFPKRFNKVEQQEIHLKTKAERIRSFLEELGPTFIKIGQIASTRPDLIPANIIHELEQLQDKVSSFSYQEVKQIIEEELDCAIEDIFEEFQENPLAAASIGQVHYGLLKSGERVAIKIQRPNIEKIIETDLEILQHLAELAEIRLEWAARYQLRDIIEELSKSLRAELNYTIEGQNAEKVAHQFKYNPNICVPKVYWDYTTSKVLTMEYIEGIKLNELKKMDNQGLNRKVLAERVVQSILHQILIEGFFHGDPHPGNIIFLPGEVIVFMDFGMVGSLSPELKQHLASLVISMMRQNTRGVIKAITQMGLVPDDVNMKQLTADVEYLKQNYYDVPLSQLSLGKAVQELFNIAYKHHIQIPSDITLLGKTLLTIEGLVEKLDPELSILKVAEPFGRQLLKERYHPRKVTEDVLDYVIENGEILIQLPKQLKELTAVMQKGNMRIAITIPELNLFLTKLDRISNRLSFSIVLLSFSIIMVGLIIGSSLSRKSTLLWNLPAIEIGFGVAILMFLWLLYSIFKSGKF</sequence>
<dbReference type="PANTHER" id="PTHR10566:SF113">
    <property type="entry name" value="PROTEIN ACTIVITY OF BC1 COMPLEX KINASE 7, CHLOROPLASTIC"/>
    <property type="match status" value="1"/>
</dbReference>
<dbReference type="SUPFAM" id="SSF56112">
    <property type="entry name" value="Protein kinase-like (PK-like)"/>
    <property type="match status" value="1"/>
</dbReference>
<dbReference type="Pfam" id="PF03109">
    <property type="entry name" value="ABC1"/>
    <property type="match status" value="1"/>
</dbReference>
<dbReference type="Gene3D" id="1.10.510.10">
    <property type="entry name" value="Transferase(Phosphotransferase) domain 1"/>
    <property type="match status" value="1"/>
</dbReference>
<evidence type="ECO:0000256" key="2">
    <source>
        <dbReference type="SAM" id="Phobius"/>
    </source>
</evidence>
<feature type="transmembrane region" description="Helical" evidence="2">
    <location>
        <begin position="499"/>
        <end position="521"/>
    </location>
</feature>
<evidence type="ECO:0000313" key="4">
    <source>
        <dbReference type="EMBL" id="SMD82359.1"/>
    </source>
</evidence>
<evidence type="ECO:0000313" key="5">
    <source>
        <dbReference type="Proteomes" id="UP000194499"/>
    </source>
</evidence>
<feature type="domain" description="ABC1 atypical kinase-like" evidence="3">
    <location>
        <begin position="94"/>
        <end position="338"/>
    </location>
</feature>
<feature type="transmembrane region" description="Helical" evidence="2">
    <location>
        <begin position="527"/>
        <end position="550"/>
    </location>
</feature>
<dbReference type="InterPro" id="IPR011009">
    <property type="entry name" value="Kinase-like_dom_sf"/>
</dbReference>